<keyword evidence="6 7" id="KW-0472">Membrane</keyword>
<evidence type="ECO:0000256" key="1">
    <source>
        <dbReference type="ARBA" id="ARBA00004651"/>
    </source>
</evidence>
<dbReference type="InterPro" id="IPR037185">
    <property type="entry name" value="EmrE-like"/>
</dbReference>
<comment type="caution">
    <text evidence="9">The sequence shown here is derived from an EMBL/GenBank/DDBJ whole genome shotgun (WGS) entry which is preliminary data.</text>
</comment>
<dbReference type="PANTHER" id="PTHR32322">
    <property type="entry name" value="INNER MEMBRANE TRANSPORTER"/>
    <property type="match status" value="1"/>
</dbReference>
<feature type="transmembrane region" description="Helical" evidence="7">
    <location>
        <begin position="156"/>
        <end position="175"/>
    </location>
</feature>
<dbReference type="GO" id="GO:0005886">
    <property type="term" value="C:plasma membrane"/>
    <property type="evidence" value="ECO:0007669"/>
    <property type="project" value="UniProtKB-SubCell"/>
</dbReference>
<evidence type="ECO:0000256" key="6">
    <source>
        <dbReference type="ARBA" id="ARBA00023136"/>
    </source>
</evidence>
<dbReference type="AlphaFoldDB" id="A0A327YPS3"/>
<dbReference type="EMBL" id="QLMH01000001">
    <property type="protein sequence ID" value="RAK23114.1"/>
    <property type="molecule type" value="Genomic_DNA"/>
</dbReference>
<proteinExistence type="inferred from homology"/>
<dbReference type="RefSeq" id="WP_111643487.1">
    <property type="nucleotide sequence ID" value="NZ_QLMH01000001.1"/>
</dbReference>
<dbReference type="SUPFAM" id="SSF103481">
    <property type="entry name" value="Multidrug resistance efflux transporter EmrE"/>
    <property type="match status" value="2"/>
</dbReference>
<name>A0A327YPS3_9BACL</name>
<keyword evidence="5 7" id="KW-1133">Transmembrane helix</keyword>
<feature type="transmembrane region" description="Helical" evidence="7">
    <location>
        <begin position="187"/>
        <end position="208"/>
    </location>
</feature>
<dbReference type="Proteomes" id="UP000248555">
    <property type="component" value="Unassembled WGS sequence"/>
</dbReference>
<dbReference type="InterPro" id="IPR000620">
    <property type="entry name" value="EamA_dom"/>
</dbReference>
<keyword evidence="3" id="KW-1003">Cell membrane</keyword>
<evidence type="ECO:0000256" key="5">
    <source>
        <dbReference type="ARBA" id="ARBA00022989"/>
    </source>
</evidence>
<feature type="domain" description="EamA" evidence="8">
    <location>
        <begin position="8"/>
        <end position="141"/>
    </location>
</feature>
<dbReference type="PANTHER" id="PTHR32322:SF18">
    <property type="entry name" value="S-ADENOSYLMETHIONINE_S-ADENOSYLHOMOCYSTEINE TRANSPORTER"/>
    <property type="match status" value="1"/>
</dbReference>
<feature type="transmembrane region" description="Helical" evidence="7">
    <location>
        <begin position="214"/>
        <end position="236"/>
    </location>
</feature>
<accession>A0A327YPS3</accession>
<gene>
    <name evidence="9" type="ORF">B0I26_10167</name>
</gene>
<feature type="domain" description="EamA" evidence="8">
    <location>
        <begin position="156"/>
        <end position="288"/>
    </location>
</feature>
<dbReference type="OrthoDB" id="9805239at2"/>
<feature type="transmembrane region" description="Helical" evidence="7">
    <location>
        <begin position="127"/>
        <end position="144"/>
    </location>
</feature>
<evidence type="ECO:0000313" key="9">
    <source>
        <dbReference type="EMBL" id="RAK23114.1"/>
    </source>
</evidence>
<dbReference type="Pfam" id="PF00892">
    <property type="entry name" value="EamA"/>
    <property type="match status" value="2"/>
</dbReference>
<evidence type="ECO:0000256" key="4">
    <source>
        <dbReference type="ARBA" id="ARBA00022692"/>
    </source>
</evidence>
<evidence type="ECO:0000256" key="7">
    <source>
        <dbReference type="SAM" id="Phobius"/>
    </source>
</evidence>
<comment type="similarity">
    <text evidence="2">Belongs to the EamA transporter family.</text>
</comment>
<dbReference type="Gene3D" id="1.10.3730.20">
    <property type="match status" value="1"/>
</dbReference>
<organism evidence="9 10">
    <name type="scientific">Paranoxybacillus vitaminiphilus</name>
    <dbReference type="NCBI Taxonomy" id="581036"/>
    <lineage>
        <taxon>Bacteria</taxon>
        <taxon>Bacillati</taxon>
        <taxon>Bacillota</taxon>
        <taxon>Bacilli</taxon>
        <taxon>Bacillales</taxon>
        <taxon>Anoxybacillaceae</taxon>
        <taxon>Paranoxybacillus</taxon>
    </lineage>
</organism>
<evidence type="ECO:0000256" key="2">
    <source>
        <dbReference type="ARBA" id="ARBA00007362"/>
    </source>
</evidence>
<evidence type="ECO:0000313" key="10">
    <source>
        <dbReference type="Proteomes" id="UP000248555"/>
    </source>
</evidence>
<feature type="transmembrane region" description="Helical" evidence="7">
    <location>
        <begin position="9"/>
        <end position="31"/>
    </location>
</feature>
<reference evidence="9 10" key="1">
    <citation type="submission" date="2018-06" db="EMBL/GenBank/DDBJ databases">
        <title>Genomic Encyclopedia of Type Strains, Phase III (KMG-III): the genomes of soil and plant-associated and newly described type strains.</title>
        <authorList>
            <person name="Whitman W."/>
        </authorList>
    </citation>
    <scope>NUCLEOTIDE SEQUENCE [LARGE SCALE GENOMIC DNA]</scope>
    <source>
        <strain evidence="9 10">CGMCC 1.8979</strain>
    </source>
</reference>
<evidence type="ECO:0000259" key="8">
    <source>
        <dbReference type="Pfam" id="PF00892"/>
    </source>
</evidence>
<dbReference type="InterPro" id="IPR050638">
    <property type="entry name" value="AA-Vitamin_Transporters"/>
</dbReference>
<evidence type="ECO:0000256" key="3">
    <source>
        <dbReference type="ARBA" id="ARBA00022475"/>
    </source>
</evidence>
<keyword evidence="4 7" id="KW-0812">Transmembrane</keyword>
<feature type="transmembrane region" description="Helical" evidence="7">
    <location>
        <begin position="271"/>
        <end position="288"/>
    </location>
</feature>
<comment type="subcellular location">
    <subcellularLocation>
        <location evidence="1">Cell membrane</location>
        <topology evidence="1">Multi-pass membrane protein</topology>
    </subcellularLocation>
</comment>
<keyword evidence="10" id="KW-1185">Reference proteome</keyword>
<feature type="transmembrane region" description="Helical" evidence="7">
    <location>
        <begin position="37"/>
        <end position="57"/>
    </location>
</feature>
<feature type="transmembrane region" description="Helical" evidence="7">
    <location>
        <begin position="69"/>
        <end position="87"/>
    </location>
</feature>
<protein>
    <submittedName>
        <fullName evidence="9">Drug/metabolite transporter (DMT)-like permease</fullName>
    </submittedName>
</protein>
<feature type="transmembrane region" description="Helical" evidence="7">
    <location>
        <begin position="99"/>
        <end position="118"/>
    </location>
</feature>
<feature type="transmembrane region" description="Helical" evidence="7">
    <location>
        <begin position="248"/>
        <end position="265"/>
    </location>
</feature>
<sequence length="304" mass="34482">MEQQEEWKYYFLLLFTSFLWGGNFVAGKFLVGYASPLVLTEMRWLLAIACLLPFVWWKERRLSFPKIALLPLIFMGLTGVLLFNLFLFKALEYTTADNVGLLSTLNPISIAIVSYFVYKEKLTIRQCIAMAISFIGILIVMIHGDWRKLVHLHFNIGDLYMLGAVAIWGLYSVFAKEAMKFVSAFKATLWSGIFGAIMIIPFISSYTITEPNLSFWSALIYTGVGATVLAMIFWNIGIQKVGSTKSGMFLNFNPIFTALLAYILLGEKMYTSQLLGSIIVISGLLLFTSKPKQRENKRFKQKIS</sequence>